<evidence type="ECO:0000313" key="1">
    <source>
        <dbReference type="EMBL" id="RAI43871.1"/>
    </source>
</evidence>
<dbReference type="EMBL" id="NPEX01000067">
    <property type="protein sequence ID" value="RAI43871.1"/>
    <property type="molecule type" value="Genomic_DNA"/>
</dbReference>
<evidence type="ECO:0000313" key="2">
    <source>
        <dbReference type="Proteomes" id="UP000249130"/>
    </source>
</evidence>
<protein>
    <recommendedName>
        <fullName evidence="3">DUF1330 domain-containing protein</fullName>
    </recommendedName>
</protein>
<reference evidence="1 2" key="1">
    <citation type="submission" date="2017-07" db="EMBL/GenBank/DDBJ databases">
        <title>Draft Genome Sequences of Select Purple Nonsulfur Bacteria.</title>
        <authorList>
            <person name="Lasarre B."/>
            <person name="Mckinlay J.B."/>
        </authorList>
    </citation>
    <scope>NUCLEOTIDE SEQUENCE [LARGE SCALE GENOMIC DNA]</scope>
    <source>
        <strain evidence="1 2">DSM 5909</strain>
    </source>
</reference>
<name>A0A327L082_9BRAD</name>
<gene>
    <name evidence="1" type="ORF">CH341_12135</name>
</gene>
<evidence type="ECO:0008006" key="3">
    <source>
        <dbReference type="Google" id="ProtNLM"/>
    </source>
</evidence>
<dbReference type="Proteomes" id="UP000249130">
    <property type="component" value="Unassembled WGS sequence"/>
</dbReference>
<dbReference type="OrthoDB" id="8778976at2"/>
<proteinExistence type="predicted"/>
<dbReference type="AlphaFoldDB" id="A0A327L082"/>
<organism evidence="1 2">
    <name type="scientific">Rhodoplanes roseus</name>
    <dbReference type="NCBI Taxonomy" id="29409"/>
    <lineage>
        <taxon>Bacteria</taxon>
        <taxon>Pseudomonadati</taxon>
        <taxon>Pseudomonadota</taxon>
        <taxon>Alphaproteobacteria</taxon>
        <taxon>Hyphomicrobiales</taxon>
        <taxon>Nitrobacteraceae</taxon>
        <taxon>Rhodoplanes</taxon>
    </lineage>
</organism>
<comment type="caution">
    <text evidence="1">The sequence shown here is derived from an EMBL/GenBank/DDBJ whole genome shotgun (WGS) entry which is preliminary data.</text>
</comment>
<keyword evidence="2" id="KW-1185">Reference proteome</keyword>
<dbReference type="RefSeq" id="WP_111419298.1">
    <property type="nucleotide sequence ID" value="NZ_NPEX01000067.1"/>
</dbReference>
<accession>A0A327L082</accession>
<sequence length="101" mass="11650">MHLVEFFLPLADNNGVVFSAHLYEQVRDEMIARFGGVTSFSRGPARGSFRDGSTIVHDDVVVFQVMIEVLDREWWGTYRRSLERTFGQDEVLIRAVEVMKL</sequence>